<accession>A0A9Q0MRK2</accession>
<evidence type="ECO:0000313" key="1">
    <source>
        <dbReference type="EMBL" id="KAJ6636692.1"/>
    </source>
</evidence>
<comment type="caution">
    <text evidence="1">The sequence shown here is derived from an EMBL/GenBank/DDBJ whole genome shotgun (WGS) entry which is preliminary data.</text>
</comment>
<reference evidence="1" key="1">
    <citation type="submission" date="2022-07" db="EMBL/GenBank/DDBJ databases">
        <authorList>
            <person name="Trinca V."/>
            <person name="Uliana J.V.C."/>
            <person name="Torres T.T."/>
            <person name="Ward R.J."/>
            <person name="Monesi N."/>
        </authorList>
    </citation>
    <scope>NUCLEOTIDE SEQUENCE</scope>
    <source>
        <strain evidence="1">HSMRA1968</strain>
        <tissue evidence="1">Whole embryos</tissue>
    </source>
</reference>
<dbReference type="EMBL" id="WJQU01000004">
    <property type="protein sequence ID" value="KAJ6636692.1"/>
    <property type="molecule type" value="Genomic_DNA"/>
</dbReference>
<dbReference type="Proteomes" id="UP001151699">
    <property type="component" value="Chromosome C"/>
</dbReference>
<keyword evidence="2" id="KW-1185">Reference proteome</keyword>
<gene>
    <name evidence="1" type="ORF">Bhyg_15285</name>
</gene>
<organism evidence="1 2">
    <name type="scientific">Pseudolycoriella hygida</name>
    <dbReference type="NCBI Taxonomy" id="35572"/>
    <lineage>
        <taxon>Eukaryota</taxon>
        <taxon>Metazoa</taxon>
        <taxon>Ecdysozoa</taxon>
        <taxon>Arthropoda</taxon>
        <taxon>Hexapoda</taxon>
        <taxon>Insecta</taxon>
        <taxon>Pterygota</taxon>
        <taxon>Neoptera</taxon>
        <taxon>Endopterygota</taxon>
        <taxon>Diptera</taxon>
        <taxon>Nematocera</taxon>
        <taxon>Sciaroidea</taxon>
        <taxon>Sciaridae</taxon>
        <taxon>Pseudolycoriella</taxon>
    </lineage>
</organism>
<protein>
    <submittedName>
        <fullName evidence="1">Uncharacterized protein</fullName>
    </submittedName>
</protein>
<name>A0A9Q0MRK2_9DIPT</name>
<evidence type="ECO:0000313" key="2">
    <source>
        <dbReference type="Proteomes" id="UP001151699"/>
    </source>
</evidence>
<dbReference type="AlphaFoldDB" id="A0A9Q0MRK2"/>
<sequence length="20" mass="2424">MPNIVHGYLPSFFPFKFILR</sequence>
<proteinExistence type="predicted"/>